<dbReference type="InterPro" id="IPR050300">
    <property type="entry name" value="GDXG_lipolytic_enzyme"/>
</dbReference>
<evidence type="ECO:0000313" key="3">
    <source>
        <dbReference type="EMBL" id="GFN74085.1"/>
    </source>
</evidence>
<dbReference type="InterPro" id="IPR013094">
    <property type="entry name" value="AB_hydrolase_3"/>
</dbReference>
<evidence type="ECO:0000313" key="4">
    <source>
        <dbReference type="Proteomes" id="UP000735302"/>
    </source>
</evidence>
<organism evidence="3 4">
    <name type="scientific">Plakobranchus ocellatus</name>
    <dbReference type="NCBI Taxonomy" id="259542"/>
    <lineage>
        <taxon>Eukaryota</taxon>
        <taxon>Metazoa</taxon>
        <taxon>Spiralia</taxon>
        <taxon>Lophotrochozoa</taxon>
        <taxon>Mollusca</taxon>
        <taxon>Gastropoda</taxon>
        <taxon>Heterobranchia</taxon>
        <taxon>Euthyneura</taxon>
        <taxon>Panpulmonata</taxon>
        <taxon>Sacoglossa</taxon>
        <taxon>Placobranchoidea</taxon>
        <taxon>Plakobranchidae</taxon>
        <taxon>Plakobranchus</taxon>
    </lineage>
</organism>
<dbReference type="Proteomes" id="UP000735302">
    <property type="component" value="Unassembled WGS sequence"/>
</dbReference>
<dbReference type="GO" id="GO:0016787">
    <property type="term" value="F:hydrolase activity"/>
    <property type="evidence" value="ECO:0007669"/>
    <property type="project" value="UniProtKB-KW"/>
</dbReference>
<feature type="domain" description="Alpha/beta hydrolase fold-3" evidence="2">
    <location>
        <begin position="327"/>
        <end position="385"/>
    </location>
</feature>
<proteinExistence type="predicted"/>
<reference evidence="3 4" key="1">
    <citation type="journal article" date="2021" name="Elife">
        <title>Chloroplast acquisition without the gene transfer in kleptoplastic sea slugs, Plakobranchus ocellatus.</title>
        <authorList>
            <person name="Maeda T."/>
            <person name="Takahashi S."/>
            <person name="Yoshida T."/>
            <person name="Shimamura S."/>
            <person name="Takaki Y."/>
            <person name="Nagai Y."/>
            <person name="Toyoda A."/>
            <person name="Suzuki Y."/>
            <person name="Arimoto A."/>
            <person name="Ishii H."/>
            <person name="Satoh N."/>
            <person name="Nishiyama T."/>
            <person name="Hasebe M."/>
            <person name="Maruyama T."/>
            <person name="Minagawa J."/>
            <person name="Obokata J."/>
            <person name="Shigenobu S."/>
        </authorList>
    </citation>
    <scope>NUCLEOTIDE SEQUENCE [LARGE SCALE GENOMIC DNA]</scope>
</reference>
<accession>A0AAV3XT42</accession>
<dbReference type="InterPro" id="IPR029058">
    <property type="entry name" value="AB_hydrolase_fold"/>
</dbReference>
<dbReference type="EMBL" id="BLXT01000055">
    <property type="protein sequence ID" value="GFN74085.1"/>
    <property type="molecule type" value="Genomic_DNA"/>
</dbReference>
<evidence type="ECO:0000259" key="2">
    <source>
        <dbReference type="Pfam" id="PF07859"/>
    </source>
</evidence>
<dbReference type="SUPFAM" id="SSF53474">
    <property type="entry name" value="alpha/beta-Hydrolases"/>
    <property type="match status" value="1"/>
</dbReference>
<dbReference type="PANTHER" id="PTHR48081:SF8">
    <property type="entry name" value="ALPHA_BETA HYDROLASE FOLD-3 DOMAIN-CONTAINING PROTEIN-RELATED"/>
    <property type="match status" value="1"/>
</dbReference>
<dbReference type="PANTHER" id="PTHR48081">
    <property type="entry name" value="AB HYDROLASE SUPERFAMILY PROTEIN C4A8.06C"/>
    <property type="match status" value="1"/>
</dbReference>
<sequence>MLSVYLYSPAPQGVEDPRLVQAYVAFYRLADLVASVVHFVTGASTVSVIRAQLEMVYMPLMNPSILQVDDLHMEGIEVRLYRPWQADSIPESHRMPCIIYFHGGGWAFFSIDSYDTVTRQLSENTGVAVIAVQYRLAPEYPFPIPFDDCLRVTRHILHHGEIYQLDPQRVAIAGDSTGANLAAAVALRLREEDQDFTPTLQFQILIQPVLQALTFNTASYRENAYYSLIDRRKMIQYWCYYAGIEPTAEALYSIECGRHVSPTVRRILYSLYMADADLVDELFSPDSANIRAQNKATGTEKARAFKNPDLQEAEYDPEIAQGGAGLEARLQDAYFAPLMSDNVTNITPTLVIVGDQDIARDDGLLYYHKMMQAGVNVTLKRLPATGQGHLAPLLPPSHWSAWFTFSSSSSAWDKVYLFVKENL</sequence>
<dbReference type="AlphaFoldDB" id="A0AAV3XT42"/>
<name>A0AAV3XT42_9GAST</name>
<keyword evidence="1" id="KW-0378">Hydrolase</keyword>
<feature type="domain" description="Alpha/beta hydrolase fold-3" evidence="2">
    <location>
        <begin position="98"/>
        <end position="252"/>
    </location>
</feature>
<comment type="caution">
    <text evidence="3">The sequence shown here is derived from an EMBL/GenBank/DDBJ whole genome shotgun (WGS) entry which is preliminary data.</text>
</comment>
<dbReference type="Pfam" id="PF07859">
    <property type="entry name" value="Abhydrolase_3"/>
    <property type="match status" value="2"/>
</dbReference>
<evidence type="ECO:0000256" key="1">
    <source>
        <dbReference type="ARBA" id="ARBA00022801"/>
    </source>
</evidence>
<protein>
    <submittedName>
        <fullName evidence="3">Presenilins-associated rhomboid-like protein, mitochondrial</fullName>
    </submittedName>
</protein>
<keyword evidence="4" id="KW-1185">Reference proteome</keyword>
<dbReference type="Gene3D" id="3.40.50.1820">
    <property type="entry name" value="alpha/beta hydrolase"/>
    <property type="match status" value="1"/>
</dbReference>
<gene>
    <name evidence="3" type="ORF">PoB_000059100</name>
</gene>